<accession>A0A482TQB5</accession>
<sequence length="76" mass="8537">MSNILKDFNSRVALVDGTMCSITAVIPANNYFIKDGNLDVENLYQIKILNSKSNQEALVIPELLENIPEAEWIIID</sequence>
<organism evidence="1 2">
    <name type="scientific">Flavobacterium petrolei</name>
    <dbReference type="NCBI Taxonomy" id="2259594"/>
    <lineage>
        <taxon>Bacteria</taxon>
        <taxon>Pseudomonadati</taxon>
        <taxon>Bacteroidota</taxon>
        <taxon>Flavobacteriia</taxon>
        <taxon>Flavobacteriales</taxon>
        <taxon>Flavobacteriaceae</taxon>
        <taxon>Flavobacterium</taxon>
    </lineage>
</organism>
<protein>
    <submittedName>
        <fullName evidence="1">Uncharacterized protein</fullName>
    </submittedName>
</protein>
<dbReference type="AlphaFoldDB" id="A0A482TQB5"/>
<reference evidence="1 2" key="1">
    <citation type="submission" date="2019-01" db="EMBL/GenBank/DDBJ databases">
        <title>Flavobacterium sp. nov. isolated from arctic soil.</title>
        <authorList>
            <person name="Kim D.-U."/>
        </authorList>
    </citation>
    <scope>NUCLEOTIDE SEQUENCE [LARGE SCALE GENOMIC DNA]</scope>
    <source>
        <strain evidence="1 2">Kopri-42</strain>
    </source>
</reference>
<keyword evidence="2" id="KW-1185">Reference proteome</keyword>
<dbReference type="EMBL" id="QNVY02000001">
    <property type="protein sequence ID" value="RYJ53437.1"/>
    <property type="molecule type" value="Genomic_DNA"/>
</dbReference>
<dbReference type="RefSeq" id="WP_113664558.1">
    <property type="nucleotide sequence ID" value="NZ_QNVY02000001.1"/>
</dbReference>
<dbReference type="Proteomes" id="UP000253235">
    <property type="component" value="Unassembled WGS sequence"/>
</dbReference>
<proteinExistence type="predicted"/>
<name>A0A482TQB5_9FLAO</name>
<gene>
    <name evidence="1" type="ORF">DR871_005130</name>
</gene>
<evidence type="ECO:0000313" key="1">
    <source>
        <dbReference type="EMBL" id="RYJ53437.1"/>
    </source>
</evidence>
<comment type="caution">
    <text evidence="1">The sequence shown here is derived from an EMBL/GenBank/DDBJ whole genome shotgun (WGS) entry which is preliminary data.</text>
</comment>
<evidence type="ECO:0000313" key="2">
    <source>
        <dbReference type="Proteomes" id="UP000253235"/>
    </source>
</evidence>